<feature type="coiled-coil region" evidence="1">
    <location>
        <begin position="542"/>
        <end position="686"/>
    </location>
</feature>
<evidence type="ECO:0000313" key="6">
    <source>
        <dbReference type="Proteomes" id="UP000602510"/>
    </source>
</evidence>
<dbReference type="InterPro" id="IPR010721">
    <property type="entry name" value="UstE-like"/>
</dbReference>
<protein>
    <recommendedName>
        <fullName evidence="7">Steroid 5-alpha reductase C-terminal domain-containing protein</fullName>
    </recommendedName>
</protein>
<keyword evidence="3" id="KW-0812">Transmembrane</keyword>
<gene>
    <name evidence="4" type="ORF">GN244_ATG12189</name>
    <name evidence="5" type="ORF">GN958_ATG10185</name>
</gene>
<dbReference type="Gene3D" id="1.20.120.1630">
    <property type="match status" value="1"/>
</dbReference>
<dbReference type="GO" id="GO:0016020">
    <property type="term" value="C:membrane"/>
    <property type="evidence" value="ECO:0007669"/>
    <property type="project" value="TreeGrafter"/>
</dbReference>
<feature type="transmembrane region" description="Helical" evidence="3">
    <location>
        <begin position="114"/>
        <end position="143"/>
    </location>
</feature>
<keyword evidence="3" id="KW-0472">Membrane</keyword>
<evidence type="ECO:0000313" key="4">
    <source>
        <dbReference type="EMBL" id="KAF4035780.1"/>
    </source>
</evidence>
<dbReference type="PANTHER" id="PTHR32251:SF17">
    <property type="entry name" value="STEROID 5-ALPHA REDUCTASE C-TERMINAL DOMAIN-CONTAINING PROTEIN"/>
    <property type="match status" value="1"/>
</dbReference>
<comment type="caution">
    <text evidence="4">The sequence shown here is derived from an EMBL/GenBank/DDBJ whole genome shotgun (WGS) entry which is preliminary data.</text>
</comment>
<keyword evidence="6" id="KW-1185">Reference proteome</keyword>
<name>A0A833WI09_PHYIN</name>
<dbReference type="Proteomes" id="UP000602510">
    <property type="component" value="Unassembled WGS sequence"/>
</dbReference>
<evidence type="ECO:0000256" key="2">
    <source>
        <dbReference type="SAM" id="MobiDB-lite"/>
    </source>
</evidence>
<organism evidence="4 6">
    <name type="scientific">Phytophthora infestans</name>
    <name type="common">Potato late blight agent</name>
    <name type="synonym">Botrytis infestans</name>
    <dbReference type="NCBI Taxonomy" id="4787"/>
    <lineage>
        <taxon>Eukaryota</taxon>
        <taxon>Sar</taxon>
        <taxon>Stramenopiles</taxon>
        <taxon>Oomycota</taxon>
        <taxon>Peronosporomycetes</taxon>
        <taxon>Peronosporales</taxon>
        <taxon>Peronosporaceae</taxon>
        <taxon>Phytophthora</taxon>
    </lineage>
</organism>
<keyword evidence="1" id="KW-0175">Coiled coil</keyword>
<evidence type="ECO:0000256" key="3">
    <source>
        <dbReference type="SAM" id="Phobius"/>
    </source>
</evidence>
<feature type="transmembrane region" description="Helical" evidence="3">
    <location>
        <begin position="84"/>
        <end position="102"/>
    </location>
</feature>
<dbReference type="PROSITE" id="PS50244">
    <property type="entry name" value="S5A_REDUCTASE"/>
    <property type="match status" value="1"/>
</dbReference>
<keyword evidence="3" id="KW-1133">Transmembrane helix</keyword>
<dbReference type="Pfam" id="PF06966">
    <property type="entry name" value="DUF1295"/>
    <property type="match status" value="1"/>
</dbReference>
<dbReference type="EMBL" id="WSZM01000300">
    <property type="protein sequence ID" value="KAF4035780.1"/>
    <property type="molecule type" value="Genomic_DNA"/>
</dbReference>
<accession>A0A833WI09</accession>
<dbReference type="AlphaFoldDB" id="A0A833WI09"/>
<sequence>MGFAQDLRELLTCMSLVATVGYVTELQLYAGVCVGMQWISAIYGIPNMTERFFDLTGSTTYATVSMLAYQYSESTSWRDALLTAFVWLWCVRLGSFLFWRICKDGNDKRFAEIIVNPLCFLSAWNIQGLWVFLTLLAVLLSVVHGVDDPEVKPLDVIGTTLWVVEYIIEVTADYQKTKFRLDKRNKDQFIRTGLWGYSRHPNYFGEIMMWIGVFLVGAHTLPSFALQCGAAVSPTFMTLLIIFRSGIPLLEEDADQRWGKLKPYQEYKGQTSVLVPMPKRKLSEPSEIKRAKFASPIFFERTIALDKDAVSSTKLKQPEMSNRAKAVSLLIREEVKSDKRQAVADALTAKLTAKYAKQDPKFASSIASMANRLVLHSQRRVMEADIVALEAVVKKMSMKRHKLKQLDSNNGSMEDNSDGGAHAEGTRTSVSAGSVSRSPSANFKGQDEWVLLNALTLVEFESDQEREKTKLMEKKRMQKAWLDAQQKEKTKYRNTEKKMKEEAFQHQVQDISKWREQESVKLQQQHDSIIKVRRERDEQLRQQKLAAEQHEAQRKLDEATEVERVQAELKRLEADARHRRETEHARMKKLQNENTLVQNQKSRAKLLEHQEDVELMEAYARRLAKEDEERMRRLQTNLQRRDQRMGIAENLQAQMRQKALEDERRAEEYQKKKDTADILLQQQKKDARHKEALERQKFLFVQRAQKKQRERQEVEDDLTFARQYHAEGRAAIEAQQRQVQGIRQRNKSFQEKLIVQMVEQRQGQPMSPLHLPRTLMNSRERSLNAKLLQKLEDPDMGQKVLEKVSPVKEAPVITTTFY</sequence>
<evidence type="ECO:0000313" key="5">
    <source>
        <dbReference type="EMBL" id="KAF4140623.1"/>
    </source>
</evidence>
<dbReference type="PANTHER" id="PTHR32251">
    <property type="entry name" value="3-OXO-5-ALPHA-STEROID 4-DEHYDROGENASE"/>
    <property type="match status" value="1"/>
</dbReference>
<reference evidence="4" key="1">
    <citation type="submission" date="2020-04" db="EMBL/GenBank/DDBJ databases">
        <title>Hybrid Assembly of Korean Phytophthora infestans isolates.</title>
        <authorList>
            <person name="Prokchorchik M."/>
            <person name="Lee Y."/>
            <person name="Seo J."/>
            <person name="Cho J.-H."/>
            <person name="Park Y.-E."/>
            <person name="Jang D.-C."/>
            <person name="Im J.-S."/>
            <person name="Choi J.-G."/>
            <person name="Park H.-J."/>
            <person name="Lee G.-B."/>
            <person name="Lee Y.-G."/>
            <person name="Hong S.-Y."/>
            <person name="Cho K."/>
            <person name="Sohn K.H."/>
        </authorList>
    </citation>
    <scope>NUCLEOTIDE SEQUENCE</scope>
    <source>
        <strain evidence="4">KR_1_A1</strain>
        <strain evidence="5">KR_2_A2</strain>
    </source>
</reference>
<feature type="compositionally biased region" description="Low complexity" evidence="2">
    <location>
        <begin position="426"/>
        <end position="441"/>
    </location>
</feature>
<dbReference type="EMBL" id="JAACNO010001436">
    <property type="protein sequence ID" value="KAF4140623.1"/>
    <property type="molecule type" value="Genomic_DNA"/>
</dbReference>
<dbReference type="Proteomes" id="UP000704712">
    <property type="component" value="Unassembled WGS sequence"/>
</dbReference>
<evidence type="ECO:0008006" key="7">
    <source>
        <dbReference type="Google" id="ProtNLM"/>
    </source>
</evidence>
<feature type="region of interest" description="Disordered" evidence="2">
    <location>
        <begin position="402"/>
        <end position="441"/>
    </location>
</feature>
<feature type="transmembrane region" description="Helical" evidence="3">
    <location>
        <begin position="26"/>
        <end position="45"/>
    </location>
</feature>
<evidence type="ECO:0000256" key="1">
    <source>
        <dbReference type="SAM" id="Coils"/>
    </source>
</evidence>
<proteinExistence type="predicted"/>